<evidence type="ECO:0000256" key="6">
    <source>
        <dbReference type="SAM" id="Phobius"/>
    </source>
</evidence>
<organism evidence="7">
    <name type="scientific">Caldilineaceae bacterium SB0662_bin_9</name>
    <dbReference type="NCBI Taxonomy" id="2605258"/>
    <lineage>
        <taxon>Bacteria</taxon>
        <taxon>Bacillati</taxon>
        <taxon>Chloroflexota</taxon>
        <taxon>Caldilineae</taxon>
        <taxon>Caldilineales</taxon>
        <taxon>Caldilineaceae</taxon>
    </lineage>
</organism>
<comment type="subcellular location">
    <subcellularLocation>
        <location evidence="1">Cell membrane</location>
        <topology evidence="1">Multi-pass membrane protein</topology>
    </subcellularLocation>
</comment>
<evidence type="ECO:0000256" key="3">
    <source>
        <dbReference type="ARBA" id="ARBA00022692"/>
    </source>
</evidence>
<evidence type="ECO:0000256" key="5">
    <source>
        <dbReference type="ARBA" id="ARBA00023136"/>
    </source>
</evidence>
<dbReference type="CDD" id="cd06579">
    <property type="entry name" value="TM_PBP1_transp_AraH_like"/>
    <property type="match status" value="1"/>
</dbReference>
<feature type="transmembrane region" description="Helical" evidence="6">
    <location>
        <begin position="311"/>
        <end position="330"/>
    </location>
</feature>
<feature type="transmembrane region" description="Helical" evidence="6">
    <location>
        <begin position="171"/>
        <end position="194"/>
    </location>
</feature>
<keyword evidence="4 6" id="KW-1133">Transmembrane helix</keyword>
<feature type="transmembrane region" description="Helical" evidence="6">
    <location>
        <begin position="226"/>
        <end position="248"/>
    </location>
</feature>
<feature type="transmembrane region" description="Helical" evidence="6">
    <location>
        <begin position="20"/>
        <end position="39"/>
    </location>
</feature>
<keyword evidence="2" id="KW-1003">Cell membrane</keyword>
<accession>A0A6B1DPM6</accession>
<name>A0A6B1DPM6_9CHLR</name>
<protein>
    <submittedName>
        <fullName evidence="7">ABC transporter permease</fullName>
    </submittedName>
</protein>
<dbReference type="EMBL" id="VXPY01000003">
    <property type="protein sequence ID" value="MYD88783.1"/>
    <property type="molecule type" value="Genomic_DNA"/>
</dbReference>
<dbReference type="PANTHER" id="PTHR32196">
    <property type="entry name" value="ABC TRANSPORTER PERMEASE PROTEIN YPHD-RELATED-RELATED"/>
    <property type="match status" value="1"/>
</dbReference>
<keyword evidence="3 6" id="KW-0812">Transmembrane</keyword>
<feature type="transmembrane region" description="Helical" evidence="6">
    <location>
        <begin position="254"/>
        <end position="274"/>
    </location>
</feature>
<proteinExistence type="predicted"/>
<dbReference type="InterPro" id="IPR001851">
    <property type="entry name" value="ABC_transp_permease"/>
</dbReference>
<gene>
    <name evidence="7" type="ORF">F4Y08_00365</name>
</gene>
<feature type="transmembrane region" description="Helical" evidence="6">
    <location>
        <begin position="129"/>
        <end position="151"/>
    </location>
</feature>
<reference evidence="7" key="1">
    <citation type="submission" date="2019-09" db="EMBL/GenBank/DDBJ databases">
        <title>Characterisation of the sponge microbiome using genome-centric metagenomics.</title>
        <authorList>
            <person name="Engelberts J.P."/>
            <person name="Robbins S.J."/>
            <person name="De Goeij J.M."/>
            <person name="Aranda M."/>
            <person name="Bell S.C."/>
            <person name="Webster N.S."/>
        </authorList>
    </citation>
    <scope>NUCLEOTIDE SEQUENCE</scope>
    <source>
        <strain evidence="7">SB0662_bin_9</strain>
    </source>
</reference>
<evidence type="ECO:0000313" key="7">
    <source>
        <dbReference type="EMBL" id="MYD88783.1"/>
    </source>
</evidence>
<comment type="caution">
    <text evidence="7">The sequence shown here is derived from an EMBL/GenBank/DDBJ whole genome shotgun (WGS) entry which is preliminary data.</text>
</comment>
<dbReference type="GO" id="GO:0005886">
    <property type="term" value="C:plasma membrane"/>
    <property type="evidence" value="ECO:0007669"/>
    <property type="project" value="UniProtKB-SubCell"/>
</dbReference>
<dbReference type="GO" id="GO:0022857">
    <property type="term" value="F:transmembrane transporter activity"/>
    <property type="evidence" value="ECO:0007669"/>
    <property type="project" value="InterPro"/>
</dbReference>
<evidence type="ECO:0000256" key="2">
    <source>
        <dbReference type="ARBA" id="ARBA00022475"/>
    </source>
</evidence>
<evidence type="ECO:0000256" key="4">
    <source>
        <dbReference type="ARBA" id="ARBA00022989"/>
    </source>
</evidence>
<feature type="transmembrane region" description="Helical" evidence="6">
    <location>
        <begin position="98"/>
        <end position="117"/>
    </location>
</feature>
<dbReference type="AlphaFoldDB" id="A0A6B1DPM6"/>
<feature type="transmembrane region" description="Helical" evidence="6">
    <location>
        <begin position="60"/>
        <end position="86"/>
    </location>
</feature>
<dbReference type="Pfam" id="PF02653">
    <property type="entry name" value="BPD_transp_2"/>
    <property type="match status" value="1"/>
</dbReference>
<feature type="transmembrane region" description="Helical" evidence="6">
    <location>
        <begin position="281"/>
        <end position="299"/>
    </location>
</feature>
<sequence length="335" mass="34662">MNRDSRATVVFNRTGLILSRSGWTLGVWLLLLTLLIWYANLIPRFGEFQITSISKNSLPLVYLALGQAIIVIAGGIDLSLGALLLLSNAIAARFMADQPFGAVVVIALLLISLVAFLNGMTGYVIRISGVPDIVVTLATSYIWSGLALWILPSPGGGTAPEFRWLFTGSESGIGGTYVLPVLMMIIPATVVFLLSRRTRLGLSMYAIGSDSNIASLAGLGVTRAKVASYALGGALAALAGLATVAITGTGDPRFSVGANATLNSVAAVVLGGVALTGGTGLVLGVVAAGMILIMLNPILSAMGINPNNAQILQGVLIAMVMMIGGLVALIRERRT</sequence>
<evidence type="ECO:0000256" key="1">
    <source>
        <dbReference type="ARBA" id="ARBA00004651"/>
    </source>
</evidence>
<keyword evidence="5 6" id="KW-0472">Membrane</keyword>